<sequence length="56" mass="6520">MDHQAIAQRYRDQAEEFRAKSELMADEATRSQYVKIADSYDGLAENEERLVQAKRS</sequence>
<dbReference type="EMBL" id="VITK01000008">
    <property type="protein sequence ID" value="TWA94429.1"/>
    <property type="molecule type" value="Genomic_DNA"/>
</dbReference>
<comment type="caution">
    <text evidence="1">The sequence shown here is derived from an EMBL/GenBank/DDBJ whole genome shotgun (WGS) entry which is preliminary data.</text>
</comment>
<name>A0A560DBA6_9BRAD</name>
<reference evidence="1 2" key="1">
    <citation type="submission" date="2019-06" db="EMBL/GenBank/DDBJ databases">
        <title>Genomic Encyclopedia of Type Strains, Phase IV (KMG-V): Genome sequencing to study the core and pangenomes of soil and plant-associated prokaryotes.</title>
        <authorList>
            <person name="Whitman W."/>
        </authorList>
    </citation>
    <scope>NUCLEOTIDE SEQUENCE [LARGE SCALE GENOMIC DNA]</scope>
    <source>
        <strain evidence="1 2">BR 510</strain>
    </source>
</reference>
<organism evidence="1 2">
    <name type="scientific">Bradyrhizobium stylosanthis</name>
    <dbReference type="NCBI Taxonomy" id="1803665"/>
    <lineage>
        <taxon>Bacteria</taxon>
        <taxon>Pseudomonadati</taxon>
        <taxon>Pseudomonadota</taxon>
        <taxon>Alphaproteobacteria</taxon>
        <taxon>Hyphomicrobiales</taxon>
        <taxon>Nitrobacteraceae</taxon>
        <taxon>Bradyrhizobium</taxon>
    </lineage>
</organism>
<dbReference type="AlphaFoldDB" id="A0A560DBA6"/>
<keyword evidence="2" id="KW-1185">Reference proteome</keyword>
<accession>A0A560DBA6</accession>
<proteinExistence type="predicted"/>
<dbReference type="RefSeq" id="WP_186467677.1">
    <property type="nucleotide sequence ID" value="NZ_VITK01000008.1"/>
</dbReference>
<dbReference type="Proteomes" id="UP000319949">
    <property type="component" value="Unassembled WGS sequence"/>
</dbReference>
<evidence type="ECO:0000313" key="2">
    <source>
        <dbReference type="Proteomes" id="UP000319949"/>
    </source>
</evidence>
<protein>
    <submittedName>
        <fullName evidence="1">Uncharacterized protein</fullName>
    </submittedName>
</protein>
<gene>
    <name evidence="1" type="ORF">FBZ96_108161</name>
</gene>
<evidence type="ECO:0000313" key="1">
    <source>
        <dbReference type="EMBL" id="TWA94429.1"/>
    </source>
</evidence>